<dbReference type="EMBL" id="WNKX01000042">
    <property type="protein sequence ID" value="MTW14375.1"/>
    <property type="molecule type" value="Genomic_DNA"/>
</dbReference>
<dbReference type="NCBIfam" id="TIGR03593">
    <property type="entry name" value="yidC_nterm"/>
    <property type="match status" value="2"/>
</dbReference>
<evidence type="ECO:0000256" key="1">
    <source>
        <dbReference type="ARBA" id="ARBA00004429"/>
    </source>
</evidence>
<keyword evidence="7 13" id="KW-0653">Protein transport</keyword>
<dbReference type="NCBIfam" id="TIGR03592">
    <property type="entry name" value="yidC_oxa1_cterm"/>
    <property type="match status" value="1"/>
</dbReference>
<keyword evidence="4 13" id="KW-0813">Transport</keyword>
<dbReference type="CDD" id="cd19961">
    <property type="entry name" value="EcYidC-like_peri"/>
    <property type="match status" value="1"/>
</dbReference>
<evidence type="ECO:0000259" key="14">
    <source>
        <dbReference type="Pfam" id="PF02096"/>
    </source>
</evidence>
<feature type="transmembrane region" description="Helical" evidence="13">
    <location>
        <begin position="399"/>
        <end position="419"/>
    </location>
</feature>
<dbReference type="OrthoDB" id="9780552at2"/>
<evidence type="ECO:0000256" key="4">
    <source>
        <dbReference type="ARBA" id="ARBA00022448"/>
    </source>
</evidence>
<dbReference type="PANTHER" id="PTHR12428:SF65">
    <property type="entry name" value="CYTOCHROME C OXIDASE ASSEMBLY PROTEIN COX18, MITOCHONDRIAL"/>
    <property type="match status" value="1"/>
</dbReference>
<dbReference type="InterPro" id="IPR038221">
    <property type="entry name" value="YidC_periplasmic_sf"/>
</dbReference>
<dbReference type="GO" id="GO:0032977">
    <property type="term" value="F:membrane insertase activity"/>
    <property type="evidence" value="ECO:0007669"/>
    <property type="project" value="InterPro"/>
</dbReference>
<feature type="domain" description="Membrane insertase YidC N-terminal" evidence="15">
    <location>
        <begin position="133"/>
        <end position="386"/>
    </location>
</feature>
<comment type="similarity">
    <text evidence="2 13">Belongs to the OXA1/ALB3/YidC family. Type 1 subfamily.</text>
</comment>
<keyword evidence="9 13" id="KW-0472">Membrane</keyword>
<dbReference type="GO" id="GO:0051205">
    <property type="term" value="P:protein insertion into membrane"/>
    <property type="evidence" value="ECO:0007669"/>
    <property type="project" value="TreeGrafter"/>
</dbReference>
<comment type="function">
    <text evidence="13">Required for the insertion and/or proper folding and/or complex formation of integral membrane proteins into the membrane. Involved in integration of membrane proteins that insert both dependently and independently of the Sec translocase complex, as well as at least some lipoproteins. Aids folding of multispanning membrane proteins.</text>
</comment>
<feature type="transmembrane region" description="Helical" evidence="13">
    <location>
        <begin position="462"/>
        <end position="485"/>
    </location>
</feature>
<dbReference type="Pfam" id="PF02096">
    <property type="entry name" value="60KD_IMP"/>
    <property type="match status" value="1"/>
</dbReference>
<evidence type="ECO:0000256" key="8">
    <source>
        <dbReference type="ARBA" id="ARBA00022989"/>
    </source>
</evidence>
<evidence type="ECO:0000256" key="10">
    <source>
        <dbReference type="ARBA" id="ARBA00023186"/>
    </source>
</evidence>
<feature type="transmembrane region" description="Helical" evidence="13">
    <location>
        <begin position="7"/>
        <end position="26"/>
    </location>
</feature>
<evidence type="ECO:0000256" key="12">
    <source>
        <dbReference type="ARBA" id="ARBA00033342"/>
    </source>
</evidence>
<accession>A0A6L6QQC7</accession>
<dbReference type="HAMAP" id="MF_01810">
    <property type="entry name" value="YidC_type1"/>
    <property type="match status" value="1"/>
</dbReference>
<dbReference type="InterPro" id="IPR019998">
    <property type="entry name" value="Membr_insert_YidC"/>
</dbReference>
<evidence type="ECO:0000256" key="7">
    <source>
        <dbReference type="ARBA" id="ARBA00022927"/>
    </source>
</evidence>
<evidence type="ECO:0000256" key="6">
    <source>
        <dbReference type="ARBA" id="ARBA00022692"/>
    </source>
</evidence>
<organism evidence="16 17">
    <name type="scientific">Massilia eburnea</name>
    <dbReference type="NCBI Taxonomy" id="1776165"/>
    <lineage>
        <taxon>Bacteria</taxon>
        <taxon>Pseudomonadati</taxon>
        <taxon>Pseudomonadota</taxon>
        <taxon>Betaproteobacteria</taxon>
        <taxon>Burkholderiales</taxon>
        <taxon>Oxalobacteraceae</taxon>
        <taxon>Telluria group</taxon>
        <taxon>Massilia</taxon>
    </lineage>
</organism>
<comment type="subcellular location">
    <subcellularLocation>
        <location evidence="1">Cell inner membrane</location>
        <topology evidence="1">Multi-pass membrane protein</topology>
    </subcellularLocation>
    <subcellularLocation>
        <location evidence="13">Cell membrane</location>
        <topology evidence="13">Multi-pass membrane protein</topology>
    </subcellularLocation>
</comment>
<keyword evidence="6 13" id="KW-0812">Transmembrane</keyword>
<dbReference type="NCBIfam" id="NF002352">
    <property type="entry name" value="PRK01318.1-3"/>
    <property type="match status" value="1"/>
</dbReference>
<dbReference type="InterPro" id="IPR028053">
    <property type="entry name" value="Membr_insert_YidC_N"/>
</dbReference>
<evidence type="ECO:0000313" key="16">
    <source>
        <dbReference type="EMBL" id="MTW14375.1"/>
    </source>
</evidence>
<dbReference type="InterPro" id="IPR001708">
    <property type="entry name" value="YidC/ALB3/OXA1/COX18"/>
</dbReference>
<dbReference type="PANTHER" id="PTHR12428">
    <property type="entry name" value="OXA1"/>
    <property type="match status" value="1"/>
</dbReference>
<keyword evidence="17" id="KW-1185">Reference proteome</keyword>
<dbReference type="InterPro" id="IPR028055">
    <property type="entry name" value="YidC/Oxa/ALB_C"/>
</dbReference>
<evidence type="ECO:0000256" key="2">
    <source>
        <dbReference type="ARBA" id="ARBA00010527"/>
    </source>
</evidence>
<comment type="caution">
    <text evidence="16">The sequence shown here is derived from an EMBL/GenBank/DDBJ whole genome shotgun (WGS) entry which is preliminary data.</text>
</comment>
<gene>
    <name evidence="13 16" type="primary">yidC</name>
    <name evidence="16" type="ORF">GM658_27540</name>
</gene>
<evidence type="ECO:0000259" key="15">
    <source>
        <dbReference type="Pfam" id="PF14849"/>
    </source>
</evidence>
<keyword evidence="10 13" id="KW-0143">Chaperone</keyword>
<protein>
    <recommendedName>
        <fullName evidence="3 13">Membrane protein insertase YidC</fullName>
    </recommendedName>
    <alternativeName>
        <fullName evidence="12 13">Foldase YidC</fullName>
    </alternativeName>
    <alternativeName>
        <fullName evidence="11 13">Membrane integrase YidC</fullName>
    </alternativeName>
    <alternativeName>
        <fullName evidence="13">Membrane protein YidC</fullName>
    </alternativeName>
</protein>
<dbReference type="Gene3D" id="2.70.98.90">
    <property type="match status" value="1"/>
</dbReference>
<keyword evidence="8 13" id="KW-1133">Transmembrane helix</keyword>
<dbReference type="CDD" id="cd20070">
    <property type="entry name" value="5TM_YidC_Alb3"/>
    <property type="match status" value="1"/>
</dbReference>
<dbReference type="Pfam" id="PF14849">
    <property type="entry name" value="YidC_periplas"/>
    <property type="match status" value="1"/>
</dbReference>
<dbReference type="RefSeq" id="WP_155457314.1">
    <property type="nucleotide sequence ID" value="NZ_WNKX01000042.1"/>
</dbReference>
<reference evidence="16 17" key="1">
    <citation type="submission" date="2019-11" db="EMBL/GenBank/DDBJ databases">
        <title>Type strains purchased from KCTC, JCM and DSMZ.</title>
        <authorList>
            <person name="Lu H."/>
        </authorList>
    </citation>
    <scope>NUCLEOTIDE SEQUENCE [LARGE SCALE GENOMIC DNA]</scope>
    <source>
        <strain evidence="16 17">JCM 31587</strain>
    </source>
</reference>
<dbReference type="PRINTS" id="PR00701">
    <property type="entry name" value="60KDINNERMP"/>
</dbReference>
<proteinExistence type="inferred from homology"/>
<dbReference type="AlphaFoldDB" id="A0A6L6QQC7"/>
<dbReference type="GO" id="GO:0015031">
    <property type="term" value="P:protein transport"/>
    <property type="evidence" value="ECO:0007669"/>
    <property type="project" value="UniProtKB-KW"/>
</dbReference>
<evidence type="ECO:0000256" key="5">
    <source>
        <dbReference type="ARBA" id="ARBA00022475"/>
    </source>
</evidence>
<keyword evidence="5 13" id="KW-1003">Cell membrane</keyword>
<evidence type="ECO:0000256" key="3">
    <source>
        <dbReference type="ARBA" id="ARBA00015325"/>
    </source>
</evidence>
<evidence type="ECO:0000313" key="17">
    <source>
        <dbReference type="Proteomes" id="UP000472320"/>
    </source>
</evidence>
<evidence type="ECO:0000256" key="11">
    <source>
        <dbReference type="ARBA" id="ARBA00033245"/>
    </source>
</evidence>
<feature type="transmembrane region" description="Helical" evidence="13">
    <location>
        <begin position="540"/>
        <end position="563"/>
    </location>
</feature>
<evidence type="ECO:0000256" key="9">
    <source>
        <dbReference type="ARBA" id="ARBA00023136"/>
    </source>
</evidence>
<name>A0A6L6QQC7_9BURK</name>
<sequence length="585" mass="63916">MDINKRSILWIVFAVSLVILWNNWMISTGKPSMFAPAPAKPVASASASATAAGTPAAVAASAAAAATTDAVAAPVKTEIVTITTDVMRVDIDTLGGTIKRLELLKHKGSSDPGWMNGCWGLFEFCKPKGGEQTEVLFTENGKHTYLGETGLVNAPGVVGPALPNHQTAFVAKPGARMLNDANQVQLVLEAEQGGVKLTKTFTFKKGDYVVDVQHTVTNTSAAPVAPQLYLQLKHDGTQPPSSGFMSAGGFIAPSMYTSESKYKKYEFKKIEKDAETQKENPGKPFTPDHVTKADDGWVAIAQHFFVSAFVPQDKLPRDIFTKKEGENLYSIGVVQPLGTLAPGASVTNNAKLYSGPQNTEALKQVTEGLDLVKDYGWLAIVARPMWAAMDAIHSVVGNWGWTIIAFTIAIKLLFFPLSAASFRSMAKMKTVTPKMTAIRERYKGDPQKMNQAMMELYKTEKINPLGGCLPILVQMPVFIALYWVLNASVEMRGAPWALWITDLTQHDPWAILPVLYAISMYITTRLNPQPADPVQAKMMMFMPIAFSVMFFFFPSGLVLYWVVNNLLSIAQQWVITKKLEVGVAK</sequence>
<dbReference type="PRINTS" id="PR01900">
    <property type="entry name" value="YIDCPROTEIN"/>
</dbReference>
<dbReference type="Proteomes" id="UP000472320">
    <property type="component" value="Unassembled WGS sequence"/>
</dbReference>
<dbReference type="GO" id="GO:0005886">
    <property type="term" value="C:plasma membrane"/>
    <property type="evidence" value="ECO:0007669"/>
    <property type="project" value="UniProtKB-SubCell"/>
</dbReference>
<feature type="domain" description="Membrane insertase YidC/Oxa/ALB C-terminal" evidence="14">
    <location>
        <begin position="399"/>
        <end position="577"/>
    </location>
</feature>
<comment type="subunit">
    <text evidence="13">Interacts with the Sec translocase complex via SecD. Specifically interacts with transmembrane segments of nascent integral membrane proteins during membrane integration.</text>
</comment>
<dbReference type="InterPro" id="IPR047196">
    <property type="entry name" value="YidC_ALB_C"/>
</dbReference>
<evidence type="ECO:0000256" key="13">
    <source>
        <dbReference type="HAMAP-Rule" id="MF_01810"/>
    </source>
</evidence>